<reference evidence="1 2" key="1">
    <citation type="journal article" date="2015" name="Genome Biol. Evol.">
        <title>Comparative Genomics of a Bacterivorous Green Alga Reveals Evolutionary Causalities and Consequences of Phago-Mixotrophic Mode of Nutrition.</title>
        <authorList>
            <person name="Burns J.A."/>
            <person name="Paasch A."/>
            <person name="Narechania A."/>
            <person name="Kim E."/>
        </authorList>
    </citation>
    <scope>NUCLEOTIDE SEQUENCE [LARGE SCALE GENOMIC DNA]</scope>
    <source>
        <strain evidence="1 2">PLY_AMNH</strain>
    </source>
</reference>
<dbReference type="Proteomes" id="UP001190700">
    <property type="component" value="Unassembled WGS sequence"/>
</dbReference>
<evidence type="ECO:0000313" key="2">
    <source>
        <dbReference type="Proteomes" id="UP001190700"/>
    </source>
</evidence>
<evidence type="ECO:0000313" key="1">
    <source>
        <dbReference type="EMBL" id="KAK3260486.1"/>
    </source>
</evidence>
<proteinExistence type="predicted"/>
<protein>
    <submittedName>
        <fullName evidence="1">Uncharacterized protein</fullName>
    </submittedName>
</protein>
<gene>
    <name evidence="1" type="ORF">CYMTET_30558</name>
</gene>
<keyword evidence="2" id="KW-1185">Reference proteome</keyword>
<sequence>MFMSCPITDGNRKRFLGRARRRRTMFAHDTPSTPFPGRSKKQPGAPIGPRLRLRPEKLHIFSKHPPTGQGASLAFLDYVLVSCSQSSYNPPGPPRGLPLSQLAYQANFVQGSTSVLIPRHCLTDMADSAGRIVKAGGLEYMYTTGTLKRLSGCRLNYKAETGIGASGSPVMLQVYITLWAI</sequence>
<comment type="caution">
    <text evidence="1">The sequence shown here is derived from an EMBL/GenBank/DDBJ whole genome shotgun (WGS) entry which is preliminary data.</text>
</comment>
<name>A0AAE0FIL7_9CHLO</name>
<accession>A0AAE0FIL7</accession>
<dbReference type="EMBL" id="LGRX02017645">
    <property type="protein sequence ID" value="KAK3260486.1"/>
    <property type="molecule type" value="Genomic_DNA"/>
</dbReference>
<organism evidence="1 2">
    <name type="scientific">Cymbomonas tetramitiformis</name>
    <dbReference type="NCBI Taxonomy" id="36881"/>
    <lineage>
        <taxon>Eukaryota</taxon>
        <taxon>Viridiplantae</taxon>
        <taxon>Chlorophyta</taxon>
        <taxon>Pyramimonadophyceae</taxon>
        <taxon>Pyramimonadales</taxon>
        <taxon>Pyramimonadaceae</taxon>
        <taxon>Cymbomonas</taxon>
    </lineage>
</organism>
<dbReference type="AlphaFoldDB" id="A0AAE0FIL7"/>